<comment type="cofactor">
    <cofactor evidence="1 11">
        <name>adenosylcob(III)alamin</name>
        <dbReference type="ChEBI" id="CHEBI:18408"/>
    </cofactor>
</comment>
<evidence type="ECO:0000256" key="8">
    <source>
        <dbReference type="ARBA" id="ARBA00023157"/>
    </source>
</evidence>
<keyword evidence="7" id="KW-0215">Deoxyribonucleotide synthesis</keyword>
<feature type="region of interest" description="Disordered" evidence="12">
    <location>
        <begin position="591"/>
        <end position="610"/>
    </location>
</feature>
<accession>A0A241XS89</accession>
<dbReference type="PANTHER" id="PTHR43371">
    <property type="entry name" value="VITAMIN B12-DEPENDENT RIBONUCLEOTIDE REDUCTASE"/>
    <property type="match status" value="1"/>
</dbReference>
<comment type="catalytic activity">
    <reaction evidence="10 11">
        <text>a 2'-deoxyribonucleoside 5'-diphosphate + [thioredoxin]-disulfide + H2O = a ribonucleoside 5'-diphosphate + [thioredoxin]-dithiol</text>
        <dbReference type="Rhea" id="RHEA:23252"/>
        <dbReference type="Rhea" id="RHEA-COMP:10698"/>
        <dbReference type="Rhea" id="RHEA-COMP:10700"/>
        <dbReference type="ChEBI" id="CHEBI:15377"/>
        <dbReference type="ChEBI" id="CHEBI:29950"/>
        <dbReference type="ChEBI" id="CHEBI:50058"/>
        <dbReference type="ChEBI" id="CHEBI:57930"/>
        <dbReference type="ChEBI" id="CHEBI:73316"/>
        <dbReference type="EC" id="1.17.4.1"/>
    </reaction>
</comment>
<feature type="domain" description="Ribonucleotide reductase large subunit N-terminal" evidence="13">
    <location>
        <begin position="15"/>
        <end position="78"/>
    </location>
</feature>
<dbReference type="PRINTS" id="PR01183">
    <property type="entry name" value="RIBORDTASEM1"/>
</dbReference>
<dbReference type="EC" id="1.17.4.1" evidence="11"/>
<evidence type="ECO:0000256" key="2">
    <source>
        <dbReference type="ARBA" id="ARBA00007405"/>
    </source>
</evidence>
<reference evidence="15 16" key="1">
    <citation type="submission" date="2017-05" db="EMBL/GenBank/DDBJ databases">
        <authorList>
            <person name="Song R."/>
            <person name="Chenine A.L."/>
            <person name="Ruprecht R.M."/>
        </authorList>
    </citation>
    <scope>NUCLEOTIDE SEQUENCE [LARGE SCALE GENOMIC DNA]</scope>
    <source>
        <strain evidence="15 16">S567_C10_BS</strain>
    </source>
</reference>
<dbReference type="GO" id="GO:0004748">
    <property type="term" value="F:ribonucleoside-diphosphate reductase activity, thioredoxin disulfide as acceptor"/>
    <property type="evidence" value="ECO:0007669"/>
    <property type="project" value="UniProtKB-EC"/>
</dbReference>
<dbReference type="CDD" id="cd02888">
    <property type="entry name" value="RNR_II_dimer"/>
    <property type="match status" value="1"/>
</dbReference>
<evidence type="ECO:0000256" key="5">
    <source>
        <dbReference type="ARBA" id="ARBA00022741"/>
    </source>
</evidence>
<comment type="similarity">
    <text evidence="2 11">Belongs to the ribonucleoside diphosphate reductase class-2 family.</text>
</comment>
<comment type="function">
    <text evidence="11">Catalyzes the reduction of ribonucleotides to deoxyribonucleotides. May function to provide a pool of deoxyribonucleotide precursors for DNA repair during oxygen limitation and/or for immediate growth after restoration of oxygen.</text>
</comment>
<dbReference type="NCBIfam" id="TIGR02504">
    <property type="entry name" value="NrdJ_Z"/>
    <property type="match status" value="1"/>
</dbReference>
<name>A0A241XS89_PSEAI</name>
<keyword evidence="8" id="KW-1015">Disulfide bond</keyword>
<evidence type="ECO:0000256" key="10">
    <source>
        <dbReference type="ARBA" id="ARBA00047754"/>
    </source>
</evidence>
<organism evidence="15 16">
    <name type="scientific">Pseudomonas aeruginosa</name>
    <dbReference type="NCBI Taxonomy" id="287"/>
    <lineage>
        <taxon>Bacteria</taxon>
        <taxon>Pseudomonadati</taxon>
        <taxon>Pseudomonadota</taxon>
        <taxon>Gammaproteobacteria</taxon>
        <taxon>Pseudomonadales</taxon>
        <taxon>Pseudomonadaceae</taxon>
        <taxon>Pseudomonas</taxon>
    </lineage>
</organism>
<gene>
    <name evidence="15" type="ORF">CAZ10_11135</name>
</gene>
<evidence type="ECO:0000256" key="9">
    <source>
        <dbReference type="ARBA" id="ARBA00023285"/>
    </source>
</evidence>
<dbReference type="Gene3D" id="3.20.70.20">
    <property type="match status" value="1"/>
</dbReference>
<dbReference type="SUPFAM" id="SSF51998">
    <property type="entry name" value="PFL-like glycyl radical enzymes"/>
    <property type="match status" value="1"/>
</dbReference>
<dbReference type="RefSeq" id="WP_065327353.1">
    <property type="nucleotide sequence ID" value="NZ_NFFZ01000004.1"/>
</dbReference>
<dbReference type="InterPro" id="IPR000788">
    <property type="entry name" value="RNR_lg_C"/>
</dbReference>
<dbReference type="AlphaFoldDB" id="A0A241XS89"/>
<feature type="domain" description="Ribonucleotide reductase large subunit C-terminal" evidence="14">
    <location>
        <begin position="85"/>
        <end position="578"/>
    </location>
</feature>
<dbReference type="Proteomes" id="UP000194857">
    <property type="component" value="Unassembled WGS sequence"/>
</dbReference>
<evidence type="ECO:0000256" key="4">
    <source>
        <dbReference type="ARBA" id="ARBA00022634"/>
    </source>
</evidence>
<evidence type="ECO:0000259" key="14">
    <source>
        <dbReference type="Pfam" id="PF02867"/>
    </source>
</evidence>
<evidence type="ECO:0000256" key="1">
    <source>
        <dbReference type="ARBA" id="ARBA00001922"/>
    </source>
</evidence>
<evidence type="ECO:0000313" key="16">
    <source>
        <dbReference type="Proteomes" id="UP000194857"/>
    </source>
</evidence>
<dbReference type="Pfam" id="PF00317">
    <property type="entry name" value="Ribonuc_red_lgN"/>
    <property type="match status" value="1"/>
</dbReference>
<comment type="caution">
    <text evidence="15">The sequence shown here is derived from an EMBL/GenBank/DDBJ whole genome shotgun (WGS) entry which is preliminary data.</text>
</comment>
<evidence type="ECO:0000256" key="12">
    <source>
        <dbReference type="SAM" id="MobiDB-lite"/>
    </source>
</evidence>
<evidence type="ECO:0000256" key="11">
    <source>
        <dbReference type="RuleBase" id="RU364064"/>
    </source>
</evidence>
<dbReference type="GO" id="GO:0031419">
    <property type="term" value="F:cobalamin binding"/>
    <property type="evidence" value="ECO:0007669"/>
    <property type="project" value="UniProtKB-KW"/>
</dbReference>
<keyword evidence="9 11" id="KW-0170">Cobalt</keyword>
<keyword evidence="6 11" id="KW-0560">Oxidoreductase</keyword>
<keyword evidence="3 11" id="KW-0846">Cobalamin</keyword>
<keyword evidence="5 11" id="KW-0547">Nucleotide-binding</keyword>
<dbReference type="GO" id="GO:0005524">
    <property type="term" value="F:ATP binding"/>
    <property type="evidence" value="ECO:0007669"/>
    <property type="project" value="InterPro"/>
</dbReference>
<evidence type="ECO:0000256" key="3">
    <source>
        <dbReference type="ARBA" id="ARBA00022628"/>
    </source>
</evidence>
<dbReference type="GO" id="GO:0071897">
    <property type="term" value="P:DNA biosynthetic process"/>
    <property type="evidence" value="ECO:0007669"/>
    <property type="project" value="UniProtKB-KW"/>
</dbReference>
<evidence type="ECO:0000256" key="6">
    <source>
        <dbReference type="ARBA" id="ARBA00023002"/>
    </source>
</evidence>
<dbReference type="Pfam" id="PF02867">
    <property type="entry name" value="Ribonuc_red_lgC"/>
    <property type="match status" value="1"/>
</dbReference>
<dbReference type="EMBL" id="NFFZ01000004">
    <property type="protein sequence ID" value="OTI63371.1"/>
    <property type="molecule type" value="Genomic_DNA"/>
</dbReference>
<protein>
    <recommendedName>
        <fullName evidence="11">Vitamin B12-dependent ribonucleotide reductase</fullName>
        <ecNumber evidence="11">1.17.4.1</ecNumber>
    </recommendedName>
</protein>
<sequence>MKHETTIDLSIPQSISTDVLLEKYAKDGETTQEEIFARVAKALASIEKDPAHWEEAFLYALRGGFIPAGRIMSAAGTGIRSTLMNCFVQPVGDSFLGVDENGVPGIYPALSEAGETMRRGGGVGYDFSAIRPKGSLVKGTKSDASGPVSFMHVFDKSCATVVSAGGRRGAQMGVLRVDHPDIREFCRAKREAGVLTNFNVSVGVTNAFMEAVEAGGQFKLVHAAEPSEIQKQKGAFFEDGVWVYEVVDAKVLYEEVMLLTYDFAEPGILFIDRMNEENNLAGLGEVLRATNPCAEQPLPSYGCCCLGSINLAALVKHAFSDDAVIDWEQLRNLVTVAVRMLDNVLDLTFWPLEQQRKEAMAKRRIGLGFTGLGDALLMLCSKYDTQEARMLAAEIAEFMRDVAYEASVELAQEKGAFEIFEAEGYLQSPFIQRLPENLKNRIRESGIRNSHLLSIAPTGTISLAFADNASNGIEPPFSWWYPRNKRESDGSTKQYKVMDHAYRVWLARGGSEENLPEYFVTALSISAGSHMAMLEAVQPFIDTSISKTVNVPEDYPFDEFKSLYMDAWKAKLKGLATYRPSDVRGAVLVAPTAEKPKEEKSDFDETDPDRRVKLDKLPEPALASLRWNKRPQLAAGNPSWTYMVSRPDGQDFAAMVGHVDGESGEKPQMLEVWINGSEAPRGLGAIAKSLSMDMRSADTRWLKAKLESLQRVAGEDAFDMPCPFDGEIKRMPSSVAAMAYVVHARCEQLGVFEEEGPSPIFDALMSAKEPKTGTGGTMSWSVDVVNPATGDDLCMSLKELQMPDGSRRPYSVWLSGNYPRTLDGLCKSLSFDLRVVDPAWVGAKLRQLASFCEVRGDFFAKVPGSEKSENQPSTVAYLAKLILHRLAMLGVLDSNGHPIQQLGYFHQEGRTVKTGGAKAVSGYKACPECSKYTVVRKDGCDFCTACGHQGSCG</sequence>
<dbReference type="InterPro" id="IPR013509">
    <property type="entry name" value="RNR_lsu_N"/>
</dbReference>
<dbReference type="GO" id="GO:0009263">
    <property type="term" value="P:deoxyribonucleotide biosynthetic process"/>
    <property type="evidence" value="ECO:0007669"/>
    <property type="project" value="UniProtKB-KW"/>
</dbReference>
<evidence type="ECO:0000256" key="7">
    <source>
        <dbReference type="ARBA" id="ARBA00023116"/>
    </source>
</evidence>
<evidence type="ECO:0000313" key="15">
    <source>
        <dbReference type="EMBL" id="OTI63371.1"/>
    </source>
</evidence>
<keyword evidence="4 11" id="KW-0237">DNA synthesis</keyword>
<proteinExistence type="inferred from homology"/>
<dbReference type="InterPro" id="IPR050862">
    <property type="entry name" value="RdRp_reductase_class-2"/>
</dbReference>
<evidence type="ECO:0000259" key="13">
    <source>
        <dbReference type="Pfam" id="PF00317"/>
    </source>
</evidence>
<dbReference type="InterPro" id="IPR013344">
    <property type="entry name" value="RNR_NrdJ/NrdZ"/>
</dbReference>
<dbReference type="PANTHER" id="PTHR43371:SF1">
    <property type="entry name" value="RIBONUCLEOSIDE-DIPHOSPHATE REDUCTASE"/>
    <property type="match status" value="1"/>
</dbReference>